<dbReference type="GO" id="GO:0042941">
    <property type="term" value="P:D-alanine transmembrane transport"/>
    <property type="evidence" value="ECO:0007669"/>
    <property type="project" value="TreeGrafter"/>
</dbReference>
<proteinExistence type="inferred from homology"/>
<feature type="transmembrane region" description="Helical" evidence="10">
    <location>
        <begin position="141"/>
        <end position="164"/>
    </location>
</feature>
<dbReference type="GO" id="GO:0015188">
    <property type="term" value="F:L-isoleucine transmembrane transporter activity"/>
    <property type="evidence" value="ECO:0007669"/>
    <property type="project" value="TreeGrafter"/>
</dbReference>
<feature type="transmembrane region" description="Helical" evidence="10">
    <location>
        <begin position="270"/>
        <end position="289"/>
    </location>
</feature>
<dbReference type="AlphaFoldDB" id="A0A1M5T272"/>
<keyword evidence="4" id="KW-0997">Cell inner membrane</keyword>
<dbReference type="PANTHER" id="PTHR11795">
    <property type="entry name" value="BRANCHED-CHAIN AMINO ACID TRANSPORT SYSTEM PERMEASE PROTEIN LIVH"/>
    <property type="match status" value="1"/>
</dbReference>
<feature type="transmembrane region" description="Helical" evidence="10">
    <location>
        <begin position="44"/>
        <end position="61"/>
    </location>
</feature>
<feature type="transmembrane region" description="Helical" evidence="10">
    <location>
        <begin position="234"/>
        <end position="258"/>
    </location>
</feature>
<feature type="transmembrane region" description="Helical" evidence="10">
    <location>
        <begin position="67"/>
        <end position="90"/>
    </location>
</feature>
<evidence type="ECO:0000256" key="4">
    <source>
        <dbReference type="ARBA" id="ARBA00022519"/>
    </source>
</evidence>
<comment type="subcellular location">
    <subcellularLocation>
        <location evidence="1">Cell membrane</location>
        <topology evidence="1">Multi-pass membrane protein</topology>
    </subcellularLocation>
</comment>
<dbReference type="CDD" id="cd06582">
    <property type="entry name" value="TM_PBP1_LivH_like"/>
    <property type="match status" value="1"/>
</dbReference>
<name>A0A1M5T272_9FIRM</name>
<organism evidence="11 12">
    <name type="scientific">Anaerosphaera aminiphila DSM 21120</name>
    <dbReference type="NCBI Taxonomy" id="1120995"/>
    <lineage>
        <taxon>Bacteria</taxon>
        <taxon>Bacillati</taxon>
        <taxon>Bacillota</taxon>
        <taxon>Tissierellia</taxon>
        <taxon>Tissierellales</taxon>
        <taxon>Peptoniphilaceae</taxon>
        <taxon>Anaerosphaera</taxon>
    </lineage>
</organism>
<evidence type="ECO:0000256" key="7">
    <source>
        <dbReference type="ARBA" id="ARBA00022989"/>
    </source>
</evidence>
<dbReference type="GO" id="GO:0005304">
    <property type="term" value="F:L-valine transmembrane transporter activity"/>
    <property type="evidence" value="ECO:0007669"/>
    <property type="project" value="TreeGrafter"/>
</dbReference>
<feature type="transmembrane region" description="Helical" evidence="10">
    <location>
        <begin position="16"/>
        <end position="37"/>
    </location>
</feature>
<evidence type="ECO:0000256" key="1">
    <source>
        <dbReference type="ARBA" id="ARBA00004651"/>
    </source>
</evidence>
<protein>
    <submittedName>
        <fullName evidence="11">Branched-chain amino acid transport system permease protein</fullName>
    </submittedName>
</protein>
<evidence type="ECO:0000313" key="12">
    <source>
        <dbReference type="Proteomes" id="UP000184032"/>
    </source>
</evidence>
<dbReference type="Proteomes" id="UP000184032">
    <property type="component" value="Unassembled WGS sequence"/>
</dbReference>
<keyword evidence="6" id="KW-0029">Amino-acid transport</keyword>
<dbReference type="GO" id="GO:0015190">
    <property type="term" value="F:L-leucine transmembrane transporter activity"/>
    <property type="evidence" value="ECO:0007669"/>
    <property type="project" value="TreeGrafter"/>
</dbReference>
<sequence>MSEVNLVLQIINGLQIGSIYALVALGYTMVYGIALLINFAHGEIIMVGAYTTVFAIQLVLSKSGLPLYLAIIPSVIVCTLLGIIIERFAYRPLRNSPRIANLITAIGVSLLLQNLVMKIFGAESIAVSPIFEGNAISTASISISKTTLFTILITVVLTIALQLFMKKTKYGKAMVATSEDYGAAELVGISVDNTLTMTFAIGSALAGVAAVLYVSAYPQTTQPLMGSMLGIKAFTAAVVGGIGLIPGAVLGGLILGVVEALTTAYISSRLTNAIVFGLLIVVLLIKPTGLLGKNLKEKV</sequence>
<evidence type="ECO:0000256" key="10">
    <source>
        <dbReference type="SAM" id="Phobius"/>
    </source>
</evidence>
<evidence type="ECO:0000256" key="8">
    <source>
        <dbReference type="ARBA" id="ARBA00023136"/>
    </source>
</evidence>
<dbReference type="STRING" id="1120995.SAMN02745245_01357"/>
<dbReference type="Pfam" id="PF02653">
    <property type="entry name" value="BPD_transp_2"/>
    <property type="match status" value="1"/>
</dbReference>
<keyword evidence="2" id="KW-0813">Transport</keyword>
<dbReference type="GO" id="GO:1903806">
    <property type="term" value="P:L-isoleucine import across plasma membrane"/>
    <property type="evidence" value="ECO:0007669"/>
    <property type="project" value="TreeGrafter"/>
</dbReference>
<evidence type="ECO:0000256" key="6">
    <source>
        <dbReference type="ARBA" id="ARBA00022970"/>
    </source>
</evidence>
<evidence type="ECO:0000313" key="11">
    <source>
        <dbReference type="EMBL" id="SHH44782.1"/>
    </source>
</evidence>
<feature type="transmembrane region" description="Helical" evidence="10">
    <location>
        <begin position="102"/>
        <end position="121"/>
    </location>
</feature>
<dbReference type="PANTHER" id="PTHR11795:SF371">
    <property type="entry name" value="HIGH-AFFINITY BRANCHED-CHAIN AMINO ACID TRANSPORT SYSTEM PERMEASE PROTEIN LIVH"/>
    <property type="match status" value="1"/>
</dbReference>
<dbReference type="InterPro" id="IPR052157">
    <property type="entry name" value="BCAA_transport_permease"/>
</dbReference>
<evidence type="ECO:0000256" key="5">
    <source>
        <dbReference type="ARBA" id="ARBA00022692"/>
    </source>
</evidence>
<reference evidence="11 12" key="1">
    <citation type="submission" date="2016-11" db="EMBL/GenBank/DDBJ databases">
        <authorList>
            <person name="Jaros S."/>
            <person name="Januszkiewicz K."/>
            <person name="Wedrychowicz H."/>
        </authorList>
    </citation>
    <scope>NUCLEOTIDE SEQUENCE [LARGE SCALE GENOMIC DNA]</scope>
    <source>
        <strain evidence="11 12">DSM 21120</strain>
    </source>
</reference>
<dbReference type="GO" id="GO:0015192">
    <property type="term" value="F:L-phenylalanine transmembrane transporter activity"/>
    <property type="evidence" value="ECO:0007669"/>
    <property type="project" value="TreeGrafter"/>
</dbReference>
<comment type="similarity">
    <text evidence="9">Belongs to the binding-protein-dependent transport system permease family. LivHM subfamily.</text>
</comment>
<keyword evidence="12" id="KW-1185">Reference proteome</keyword>
<dbReference type="GO" id="GO:0015808">
    <property type="term" value="P:L-alanine transport"/>
    <property type="evidence" value="ECO:0007669"/>
    <property type="project" value="TreeGrafter"/>
</dbReference>
<dbReference type="GO" id="GO:0005886">
    <property type="term" value="C:plasma membrane"/>
    <property type="evidence" value="ECO:0007669"/>
    <property type="project" value="UniProtKB-SubCell"/>
</dbReference>
<feature type="transmembrane region" description="Helical" evidence="10">
    <location>
        <begin position="195"/>
        <end position="214"/>
    </location>
</feature>
<keyword evidence="7 10" id="KW-1133">Transmembrane helix</keyword>
<evidence type="ECO:0000256" key="3">
    <source>
        <dbReference type="ARBA" id="ARBA00022475"/>
    </source>
</evidence>
<keyword evidence="3" id="KW-1003">Cell membrane</keyword>
<accession>A0A1M5T272</accession>
<gene>
    <name evidence="11" type="ORF">SAMN02745245_01357</name>
</gene>
<keyword evidence="8 10" id="KW-0472">Membrane</keyword>
<evidence type="ECO:0000256" key="2">
    <source>
        <dbReference type="ARBA" id="ARBA00022448"/>
    </source>
</evidence>
<dbReference type="EMBL" id="FQXI01000009">
    <property type="protein sequence ID" value="SHH44782.1"/>
    <property type="molecule type" value="Genomic_DNA"/>
</dbReference>
<evidence type="ECO:0000256" key="9">
    <source>
        <dbReference type="ARBA" id="ARBA00037998"/>
    </source>
</evidence>
<dbReference type="InterPro" id="IPR001851">
    <property type="entry name" value="ABC_transp_permease"/>
</dbReference>
<keyword evidence="5 10" id="KW-0812">Transmembrane</keyword>